<dbReference type="RefSeq" id="WP_425325220.1">
    <property type="nucleotide sequence ID" value="NZ_RCZM01000002.1"/>
</dbReference>
<evidence type="ECO:0000313" key="1">
    <source>
        <dbReference type="EMBL" id="TPG17808.1"/>
    </source>
</evidence>
<name>A0A502CY36_9MICO</name>
<gene>
    <name evidence="1" type="ORF">EAH86_05040</name>
</gene>
<sequence>MTHSSAWFAKAGSDSAPAWLSARVREVEAETWSGIGERLGRLGYWEFEDYRA</sequence>
<dbReference type="EMBL" id="RCZM01000002">
    <property type="protein sequence ID" value="TPG17808.1"/>
    <property type="molecule type" value="Genomic_DNA"/>
</dbReference>
<proteinExistence type="predicted"/>
<keyword evidence="2" id="KW-1185">Reference proteome</keyword>
<protein>
    <submittedName>
        <fullName evidence="1">Uncharacterized protein</fullName>
    </submittedName>
</protein>
<evidence type="ECO:0000313" key="2">
    <source>
        <dbReference type="Proteomes" id="UP000317722"/>
    </source>
</evidence>
<dbReference type="InterPro" id="IPR028964">
    <property type="entry name" value="Imm8"/>
</dbReference>
<dbReference type="Pfam" id="PF15586">
    <property type="entry name" value="Imm8"/>
    <property type="match status" value="1"/>
</dbReference>
<dbReference type="Proteomes" id="UP000317722">
    <property type="component" value="Unassembled WGS sequence"/>
</dbReference>
<reference evidence="1 2" key="1">
    <citation type="journal article" date="2019" name="Environ. Microbiol.">
        <title>Species interactions and distinct microbial communities in high Arctic permafrost affected cryosols are associated with the CH4 and CO2 gas fluxes.</title>
        <authorList>
            <person name="Altshuler I."/>
            <person name="Hamel J."/>
            <person name="Turney S."/>
            <person name="Magnuson E."/>
            <person name="Levesque R."/>
            <person name="Greer C."/>
            <person name="Whyte L.G."/>
        </authorList>
    </citation>
    <scope>NUCLEOTIDE SEQUENCE [LARGE SCALE GENOMIC DNA]</scope>
    <source>
        <strain evidence="1 2">S9.3A</strain>
    </source>
</reference>
<organism evidence="1 2">
    <name type="scientific">Pedococcus bigeumensis</name>
    <dbReference type="NCBI Taxonomy" id="433644"/>
    <lineage>
        <taxon>Bacteria</taxon>
        <taxon>Bacillati</taxon>
        <taxon>Actinomycetota</taxon>
        <taxon>Actinomycetes</taxon>
        <taxon>Micrococcales</taxon>
        <taxon>Intrasporangiaceae</taxon>
        <taxon>Pedococcus</taxon>
    </lineage>
</organism>
<dbReference type="AlphaFoldDB" id="A0A502CY36"/>
<accession>A0A502CY36</accession>
<comment type="caution">
    <text evidence="1">The sequence shown here is derived from an EMBL/GenBank/DDBJ whole genome shotgun (WGS) entry which is preliminary data.</text>
</comment>